<dbReference type="AGR" id="WB:WBGene00044726"/>
<proteinExistence type="predicted"/>
<protein>
    <submittedName>
        <fullName evidence="1">DUF4325 domain-containing protein</fullName>
    </submittedName>
</protein>
<dbReference type="EMBL" id="BX284602">
    <property type="protein sequence ID" value="CBK19506.1"/>
    <property type="molecule type" value="Genomic_DNA"/>
</dbReference>
<dbReference type="InParanoid" id="D3NQB8"/>
<evidence type="ECO:0000313" key="1">
    <source>
        <dbReference type="EMBL" id="CBK19506.1"/>
    </source>
</evidence>
<dbReference type="KEGG" id="cel:CELE_Y53F4B.43"/>
<evidence type="ECO:0000313" key="2">
    <source>
        <dbReference type="Proteomes" id="UP000001940"/>
    </source>
</evidence>
<dbReference type="WormBase" id="Y53F4B.43">
    <property type="protein sequence ID" value="CE44687"/>
    <property type="gene ID" value="WBGene00044726"/>
</dbReference>
<sequence length="121" mass="13971">MQIDMLKGPIDNPVLINKVFGNRAIVSVILENVSNQMEPLLGLRMINKLFNTEVLHKIRSAHREIQIHNFQACVERVIYPFDRPITPPPPLPENYERPPCTCTLNINAHKTDMSKVKRLFE</sequence>
<keyword evidence="2" id="KW-1185">Reference proteome</keyword>
<dbReference type="HOGENOM" id="CLU_2040167_0_0_1"/>
<gene>
    <name evidence="1" type="ORF">CELE_Y53F4B.43</name>
    <name evidence="1 3" type="ORF">Y53F4B.43</name>
</gene>
<dbReference type="FunCoup" id="D3NQB8">
    <property type="interactions" value="226"/>
</dbReference>
<dbReference type="GeneID" id="13188087"/>
<dbReference type="InterPro" id="IPR009497">
    <property type="entry name" value="Regulator_protein_PHA-1"/>
</dbReference>
<dbReference type="Proteomes" id="UP000001940">
    <property type="component" value="Chromosome II"/>
</dbReference>
<dbReference type="CTD" id="13188087"/>
<dbReference type="PhylomeDB" id="D3NQB8"/>
<reference evidence="1 2" key="1">
    <citation type="journal article" date="1998" name="Science">
        <title>Genome sequence of the nematode C. elegans: a platform for investigating biology.</title>
        <authorList>
            <consortium name="The C. elegans sequencing consortium"/>
            <person name="Sulson J.E."/>
            <person name="Waterston R."/>
        </authorList>
    </citation>
    <scope>NUCLEOTIDE SEQUENCE [LARGE SCALE GENOMIC DNA]</scope>
    <source>
        <strain evidence="1 2">Bristol N2</strain>
    </source>
</reference>
<evidence type="ECO:0000313" key="3">
    <source>
        <dbReference type="WormBase" id="Y53F4B.43"/>
    </source>
</evidence>
<dbReference type="AlphaFoldDB" id="D3NQB8"/>
<accession>D3NQB8</accession>
<name>D3NQB8_CAEEL</name>
<dbReference type="Pfam" id="PF06542">
    <property type="entry name" value="PHA-1"/>
    <property type="match status" value="1"/>
</dbReference>
<dbReference type="Bgee" id="WBGene00044726">
    <property type="expression patterns" value="Expressed in embryo and 2 other cell types or tissues"/>
</dbReference>
<organism evidence="1 2">
    <name type="scientific">Caenorhabditis elegans</name>
    <dbReference type="NCBI Taxonomy" id="6239"/>
    <lineage>
        <taxon>Eukaryota</taxon>
        <taxon>Metazoa</taxon>
        <taxon>Ecdysozoa</taxon>
        <taxon>Nematoda</taxon>
        <taxon>Chromadorea</taxon>
        <taxon>Rhabditida</taxon>
        <taxon>Rhabditina</taxon>
        <taxon>Rhabditomorpha</taxon>
        <taxon>Rhabditoidea</taxon>
        <taxon>Rhabditidae</taxon>
        <taxon>Peloderinae</taxon>
        <taxon>Caenorhabditis</taxon>
    </lineage>
</organism>
<dbReference type="RefSeq" id="NP_001254455.1">
    <property type="nucleotide sequence ID" value="NM_001267526.1"/>
</dbReference>
<dbReference type="PaxDb" id="6239-Y53F4B.43.2"/>